<evidence type="ECO:0000256" key="1">
    <source>
        <dbReference type="ARBA" id="ARBA00004123"/>
    </source>
</evidence>
<name>A0AAV2SKE6_MEGNR</name>
<proteinExistence type="predicted"/>
<evidence type="ECO:0000259" key="7">
    <source>
        <dbReference type="Pfam" id="PF02463"/>
    </source>
</evidence>
<keyword evidence="2" id="KW-0132">Cell division</keyword>
<dbReference type="GO" id="GO:0007062">
    <property type="term" value="P:sister chromatid cohesion"/>
    <property type="evidence" value="ECO:0007669"/>
    <property type="project" value="TreeGrafter"/>
</dbReference>
<keyword evidence="9" id="KW-1185">Reference proteome</keyword>
<dbReference type="Gene3D" id="3.40.50.300">
    <property type="entry name" value="P-loop containing nucleotide triphosphate hydrolases"/>
    <property type="match status" value="1"/>
</dbReference>
<feature type="region of interest" description="Disordered" evidence="6">
    <location>
        <begin position="95"/>
        <end position="146"/>
    </location>
</feature>
<feature type="compositionally biased region" description="Polar residues" evidence="6">
    <location>
        <begin position="99"/>
        <end position="111"/>
    </location>
</feature>
<gene>
    <name evidence="8" type="ORF">MNOR_LOCUS37485</name>
</gene>
<dbReference type="SUPFAM" id="SSF52540">
    <property type="entry name" value="P-loop containing nucleoside triphosphate hydrolases"/>
    <property type="match status" value="1"/>
</dbReference>
<dbReference type="Pfam" id="PF02463">
    <property type="entry name" value="SMC_N"/>
    <property type="match status" value="1"/>
</dbReference>
<dbReference type="Proteomes" id="UP001497623">
    <property type="component" value="Unassembled WGS sequence"/>
</dbReference>
<protein>
    <recommendedName>
        <fullName evidence="7">RecF/RecN/SMC N-terminal domain-containing protein</fullName>
    </recommendedName>
</protein>
<dbReference type="InterPro" id="IPR027417">
    <property type="entry name" value="P-loop_NTPase"/>
</dbReference>
<comment type="caution">
    <text evidence="8">The sequence shown here is derived from an EMBL/GenBank/DDBJ whole genome shotgun (WGS) entry which is preliminary data.</text>
</comment>
<comment type="subcellular location">
    <subcellularLocation>
        <location evidence="1">Nucleus</location>
    </subcellularLocation>
</comment>
<dbReference type="PANTHER" id="PTHR18937">
    <property type="entry name" value="STRUCTURAL MAINTENANCE OF CHROMOSOMES SMC FAMILY MEMBER"/>
    <property type="match status" value="1"/>
</dbReference>
<sequence length="146" mass="16573">QKTPAPLNKYFGTPSYQPAPFFVLDEIDAALDNTNIGKVASYILGKKEHLQTIVISLKEEFYQNADALVGICPDPGECLISKVLTLNLDQYPLQRAPEETNTNPFLTQIQHVSDHTGRATRRESREKLQKEQEELKEGRPRRGEKH</sequence>
<evidence type="ECO:0000313" key="8">
    <source>
        <dbReference type="EMBL" id="CAL4199903.1"/>
    </source>
</evidence>
<feature type="compositionally biased region" description="Basic and acidic residues" evidence="6">
    <location>
        <begin position="112"/>
        <end position="146"/>
    </location>
</feature>
<dbReference type="GO" id="GO:0008278">
    <property type="term" value="C:cohesin complex"/>
    <property type="evidence" value="ECO:0007669"/>
    <property type="project" value="TreeGrafter"/>
</dbReference>
<evidence type="ECO:0000313" key="9">
    <source>
        <dbReference type="Proteomes" id="UP001497623"/>
    </source>
</evidence>
<dbReference type="GO" id="GO:0003677">
    <property type="term" value="F:DNA binding"/>
    <property type="evidence" value="ECO:0007669"/>
    <property type="project" value="TreeGrafter"/>
</dbReference>
<organism evidence="8 9">
    <name type="scientific">Meganyctiphanes norvegica</name>
    <name type="common">Northern krill</name>
    <name type="synonym">Thysanopoda norvegica</name>
    <dbReference type="NCBI Taxonomy" id="48144"/>
    <lineage>
        <taxon>Eukaryota</taxon>
        <taxon>Metazoa</taxon>
        <taxon>Ecdysozoa</taxon>
        <taxon>Arthropoda</taxon>
        <taxon>Crustacea</taxon>
        <taxon>Multicrustacea</taxon>
        <taxon>Malacostraca</taxon>
        <taxon>Eumalacostraca</taxon>
        <taxon>Eucarida</taxon>
        <taxon>Euphausiacea</taxon>
        <taxon>Euphausiidae</taxon>
        <taxon>Meganyctiphanes</taxon>
    </lineage>
</organism>
<dbReference type="GO" id="GO:0051301">
    <property type="term" value="P:cell division"/>
    <property type="evidence" value="ECO:0007669"/>
    <property type="project" value="UniProtKB-KW"/>
</dbReference>
<evidence type="ECO:0000256" key="5">
    <source>
        <dbReference type="ARBA" id="ARBA00023306"/>
    </source>
</evidence>
<evidence type="ECO:0000256" key="4">
    <source>
        <dbReference type="ARBA" id="ARBA00023242"/>
    </source>
</evidence>
<keyword evidence="3" id="KW-0498">Mitosis</keyword>
<dbReference type="PANTHER" id="PTHR18937:SF12">
    <property type="entry name" value="STRUCTURAL MAINTENANCE OF CHROMOSOMES PROTEIN"/>
    <property type="match status" value="1"/>
</dbReference>
<evidence type="ECO:0000256" key="2">
    <source>
        <dbReference type="ARBA" id="ARBA00022618"/>
    </source>
</evidence>
<evidence type="ECO:0000256" key="3">
    <source>
        <dbReference type="ARBA" id="ARBA00022776"/>
    </source>
</evidence>
<accession>A0AAV2SKE6</accession>
<dbReference type="InterPro" id="IPR003395">
    <property type="entry name" value="RecF/RecN/SMC_N"/>
</dbReference>
<feature type="non-terminal residue" evidence="8">
    <location>
        <position position="1"/>
    </location>
</feature>
<dbReference type="EMBL" id="CAXKWB010075981">
    <property type="protein sequence ID" value="CAL4199903.1"/>
    <property type="molecule type" value="Genomic_DNA"/>
</dbReference>
<reference evidence="8 9" key="1">
    <citation type="submission" date="2024-05" db="EMBL/GenBank/DDBJ databases">
        <authorList>
            <person name="Wallberg A."/>
        </authorList>
    </citation>
    <scope>NUCLEOTIDE SEQUENCE [LARGE SCALE GENOMIC DNA]</scope>
</reference>
<keyword evidence="5" id="KW-0131">Cell cycle</keyword>
<dbReference type="GO" id="GO:0005634">
    <property type="term" value="C:nucleus"/>
    <property type="evidence" value="ECO:0007669"/>
    <property type="project" value="UniProtKB-SubCell"/>
</dbReference>
<feature type="domain" description="RecF/RecN/SMC N-terminal" evidence="7">
    <location>
        <begin position="11"/>
        <end position="73"/>
    </location>
</feature>
<evidence type="ECO:0000256" key="6">
    <source>
        <dbReference type="SAM" id="MobiDB-lite"/>
    </source>
</evidence>
<keyword evidence="4" id="KW-0539">Nucleus</keyword>
<dbReference type="AlphaFoldDB" id="A0AAV2SKE6"/>